<dbReference type="GO" id="GO:0046872">
    <property type="term" value="F:metal ion binding"/>
    <property type="evidence" value="ECO:0007669"/>
    <property type="project" value="InterPro"/>
</dbReference>
<dbReference type="PANTHER" id="PTHR11851:SF49">
    <property type="entry name" value="MITOCHONDRIAL-PROCESSING PEPTIDASE SUBUNIT ALPHA"/>
    <property type="match status" value="1"/>
</dbReference>
<dbReference type="InterPro" id="IPR050361">
    <property type="entry name" value="MPP/UQCRC_Complex"/>
</dbReference>
<evidence type="ECO:0000256" key="2">
    <source>
        <dbReference type="SAM" id="MobiDB-lite"/>
    </source>
</evidence>
<dbReference type="InterPro" id="IPR001431">
    <property type="entry name" value="Pept_M16_Zn_BS"/>
</dbReference>
<name>A0A6J7I584_9ZZZZ</name>
<dbReference type="GO" id="GO:0006508">
    <property type="term" value="P:proteolysis"/>
    <property type="evidence" value="ECO:0007669"/>
    <property type="project" value="InterPro"/>
</dbReference>
<dbReference type="Pfam" id="PF05193">
    <property type="entry name" value="Peptidase_M16_C"/>
    <property type="match status" value="1"/>
</dbReference>
<feature type="domain" description="Peptidase M16 N-terminal" evidence="3">
    <location>
        <begin position="3"/>
        <end position="149"/>
    </location>
</feature>
<evidence type="ECO:0000256" key="1">
    <source>
        <dbReference type="ARBA" id="ARBA00007261"/>
    </source>
</evidence>
<dbReference type="Gene3D" id="3.30.830.10">
    <property type="entry name" value="Metalloenzyme, LuxS/M16 peptidase-like"/>
    <property type="match status" value="2"/>
</dbReference>
<dbReference type="InterPro" id="IPR011765">
    <property type="entry name" value="Pept_M16_N"/>
</dbReference>
<dbReference type="AlphaFoldDB" id="A0A6J7I584"/>
<proteinExistence type="inferred from homology"/>
<dbReference type="SUPFAM" id="SSF63411">
    <property type="entry name" value="LuxS/MPP-like metallohydrolase"/>
    <property type="match status" value="2"/>
</dbReference>
<feature type="domain" description="Peptidase M16 C-terminal" evidence="4">
    <location>
        <begin position="159"/>
        <end position="333"/>
    </location>
</feature>
<evidence type="ECO:0000259" key="4">
    <source>
        <dbReference type="Pfam" id="PF05193"/>
    </source>
</evidence>
<evidence type="ECO:0000313" key="5">
    <source>
        <dbReference type="EMBL" id="CAB4926113.1"/>
    </source>
</evidence>
<sequence>MTVVSESIGSALSVAVGVWVGTGARHERDEEAGRAHLLEHMLFRGTRSYTSAEVDQRFDALGGDLNAATSRDETAVVARVLADELPGAFPMLGEMVAAPLLQDADLALERKIVLEEISMIDDDPEELVFELLPTAVFGPHALGRPVIGTPEVVSGTDGDTLRDFYAGRYRPGRIVVAAAGAVDHDRLCELATATAVPADPGAGRPEDTNDPGSAPATAPRVIFRRRDTEQVQIAIAGRGPGMGDDRRYALRVLDTILGGTPSSRLFRAVREDRGLAYAVASFDDQHRGGGMAGVYLGTRAENLAEALRIVADELARISSEPVDDDELTRAKQNARARLLLGLESTQARMHVLGRSVLHDLELRSPHEVAERIDAVTAEDVRALAADLYAPAGLSAAGVGPDEDAFRAALEPVAGHLPGA</sequence>
<dbReference type="InterPro" id="IPR011249">
    <property type="entry name" value="Metalloenz_LuxS/M16"/>
</dbReference>
<comment type="similarity">
    <text evidence="1">Belongs to the peptidase M16 family.</text>
</comment>
<accession>A0A6J7I584</accession>
<dbReference type="PROSITE" id="PS00143">
    <property type="entry name" value="INSULINASE"/>
    <property type="match status" value="1"/>
</dbReference>
<reference evidence="5" key="1">
    <citation type="submission" date="2020-05" db="EMBL/GenBank/DDBJ databases">
        <authorList>
            <person name="Chiriac C."/>
            <person name="Salcher M."/>
            <person name="Ghai R."/>
            <person name="Kavagutti S V."/>
        </authorList>
    </citation>
    <scope>NUCLEOTIDE SEQUENCE</scope>
</reference>
<organism evidence="5">
    <name type="scientific">freshwater metagenome</name>
    <dbReference type="NCBI Taxonomy" id="449393"/>
    <lineage>
        <taxon>unclassified sequences</taxon>
        <taxon>metagenomes</taxon>
        <taxon>ecological metagenomes</taxon>
    </lineage>
</organism>
<dbReference type="Pfam" id="PF00675">
    <property type="entry name" value="Peptidase_M16"/>
    <property type="match status" value="1"/>
</dbReference>
<feature type="region of interest" description="Disordered" evidence="2">
    <location>
        <begin position="196"/>
        <end position="218"/>
    </location>
</feature>
<dbReference type="GO" id="GO:0004222">
    <property type="term" value="F:metalloendopeptidase activity"/>
    <property type="evidence" value="ECO:0007669"/>
    <property type="project" value="InterPro"/>
</dbReference>
<dbReference type="EMBL" id="CAFBMK010000134">
    <property type="protein sequence ID" value="CAB4926113.1"/>
    <property type="molecule type" value="Genomic_DNA"/>
</dbReference>
<dbReference type="InterPro" id="IPR007863">
    <property type="entry name" value="Peptidase_M16_C"/>
</dbReference>
<gene>
    <name evidence="5" type="ORF">UFOPK3564_02113</name>
</gene>
<evidence type="ECO:0000259" key="3">
    <source>
        <dbReference type="Pfam" id="PF00675"/>
    </source>
</evidence>
<protein>
    <submittedName>
        <fullName evidence="5">Unannotated protein</fullName>
    </submittedName>
</protein>
<dbReference type="PANTHER" id="PTHR11851">
    <property type="entry name" value="METALLOPROTEASE"/>
    <property type="match status" value="1"/>
</dbReference>